<accession>A0A0F9D7P2</accession>
<comment type="caution">
    <text evidence="1">The sequence shown here is derived from an EMBL/GenBank/DDBJ whole genome shotgun (WGS) entry which is preliminary data.</text>
</comment>
<protein>
    <submittedName>
        <fullName evidence="1">Uncharacterized protein</fullName>
    </submittedName>
</protein>
<organism evidence="1">
    <name type="scientific">marine sediment metagenome</name>
    <dbReference type="NCBI Taxonomy" id="412755"/>
    <lineage>
        <taxon>unclassified sequences</taxon>
        <taxon>metagenomes</taxon>
        <taxon>ecological metagenomes</taxon>
    </lineage>
</organism>
<proteinExistence type="predicted"/>
<dbReference type="EMBL" id="LAZR01032864">
    <property type="protein sequence ID" value="KKL49706.1"/>
    <property type="molecule type" value="Genomic_DNA"/>
</dbReference>
<reference evidence="1" key="1">
    <citation type="journal article" date="2015" name="Nature">
        <title>Complex archaea that bridge the gap between prokaryotes and eukaryotes.</title>
        <authorList>
            <person name="Spang A."/>
            <person name="Saw J.H."/>
            <person name="Jorgensen S.L."/>
            <person name="Zaremba-Niedzwiedzka K."/>
            <person name="Martijn J."/>
            <person name="Lind A.E."/>
            <person name="van Eijk R."/>
            <person name="Schleper C."/>
            <person name="Guy L."/>
            <person name="Ettema T.J."/>
        </authorList>
    </citation>
    <scope>NUCLEOTIDE SEQUENCE</scope>
</reference>
<evidence type="ECO:0000313" key="1">
    <source>
        <dbReference type="EMBL" id="KKL49706.1"/>
    </source>
</evidence>
<sequence>MWKLRKYLDLEIKHREGISLRLALERDYHVDHILPMSSFNVEECGDPIFRECWALKNLRAIPAEENLAKGATIVGNSADMLIVDDVLDHAPSTEESVRMIEEDEEQALIGELNERSLG</sequence>
<gene>
    <name evidence="1" type="ORF">LCGC14_2312830</name>
</gene>
<dbReference type="AlphaFoldDB" id="A0A0F9D7P2"/>
<name>A0A0F9D7P2_9ZZZZ</name>